<comment type="caution">
    <text evidence="12">The sequence shown here is derived from an EMBL/GenBank/DDBJ whole genome shotgun (WGS) entry which is preliminary data.</text>
</comment>
<comment type="cofactor">
    <cofactor evidence="8">
        <name>heme</name>
        <dbReference type="ChEBI" id="CHEBI:30413"/>
    </cofactor>
</comment>
<dbReference type="EMBL" id="LFMY01000006">
    <property type="protein sequence ID" value="OKL59940.1"/>
    <property type="molecule type" value="Genomic_DNA"/>
</dbReference>
<evidence type="ECO:0000256" key="8">
    <source>
        <dbReference type="PIRSR" id="PIRSR602401-1"/>
    </source>
</evidence>
<keyword evidence="1 8" id="KW-0479">Metal-binding</keyword>
<evidence type="ECO:0000256" key="7">
    <source>
        <dbReference type="ARBA" id="ARBA00023242"/>
    </source>
</evidence>
<dbReference type="SMART" id="SM00066">
    <property type="entry name" value="GAL4"/>
    <property type="match status" value="1"/>
</dbReference>
<protein>
    <recommendedName>
        <fullName evidence="11">Zn(2)-C6 fungal-type domain-containing protein</fullName>
    </recommendedName>
</protein>
<evidence type="ECO:0000256" key="1">
    <source>
        <dbReference type="ARBA" id="ARBA00022723"/>
    </source>
</evidence>
<keyword evidence="10" id="KW-1133">Transmembrane helix</keyword>
<dbReference type="PROSITE" id="PS00463">
    <property type="entry name" value="ZN2_CY6_FUNGAL_1"/>
    <property type="match status" value="1"/>
</dbReference>
<evidence type="ECO:0000313" key="12">
    <source>
        <dbReference type="EMBL" id="OKL59940.1"/>
    </source>
</evidence>
<proteinExistence type="predicted"/>
<organism evidence="12 13">
    <name type="scientific">Talaromyces atroroseus</name>
    <dbReference type="NCBI Taxonomy" id="1441469"/>
    <lineage>
        <taxon>Eukaryota</taxon>
        <taxon>Fungi</taxon>
        <taxon>Dikarya</taxon>
        <taxon>Ascomycota</taxon>
        <taxon>Pezizomycotina</taxon>
        <taxon>Eurotiomycetes</taxon>
        <taxon>Eurotiomycetidae</taxon>
        <taxon>Eurotiales</taxon>
        <taxon>Trichocomaceae</taxon>
        <taxon>Talaromyces</taxon>
        <taxon>Talaromyces sect. Trachyspermi</taxon>
    </lineage>
</organism>
<dbReference type="CDD" id="cd12148">
    <property type="entry name" value="fungal_TF_MHR"/>
    <property type="match status" value="1"/>
</dbReference>
<dbReference type="PRINTS" id="PR00463">
    <property type="entry name" value="EP450I"/>
</dbReference>
<keyword evidence="3 8" id="KW-0408">Iron</keyword>
<dbReference type="PANTHER" id="PTHR47431:SF2">
    <property type="entry name" value="ZN(II)2CYS6 TRANSCRIPTION FACTOR (EUROFUNG)"/>
    <property type="match status" value="1"/>
</dbReference>
<evidence type="ECO:0000256" key="9">
    <source>
        <dbReference type="SAM" id="MobiDB-lite"/>
    </source>
</evidence>
<dbReference type="GO" id="GO:0000981">
    <property type="term" value="F:DNA-binding transcription factor activity, RNA polymerase II-specific"/>
    <property type="evidence" value="ECO:0007669"/>
    <property type="project" value="InterPro"/>
</dbReference>
<dbReference type="Gene3D" id="4.10.240.10">
    <property type="entry name" value="Zn(2)-C6 fungal-type DNA-binding domain"/>
    <property type="match status" value="1"/>
</dbReference>
<dbReference type="Proteomes" id="UP000214365">
    <property type="component" value="Unassembled WGS sequence"/>
</dbReference>
<dbReference type="PROSITE" id="PS50048">
    <property type="entry name" value="ZN2_CY6_FUNGAL_2"/>
    <property type="match status" value="1"/>
</dbReference>
<keyword evidence="13" id="KW-1185">Reference proteome</keyword>
<dbReference type="GO" id="GO:0008270">
    <property type="term" value="F:zinc ion binding"/>
    <property type="evidence" value="ECO:0007669"/>
    <property type="project" value="InterPro"/>
</dbReference>
<evidence type="ECO:0000256" key="10">
    <source>
        <dbReference type="SAM" id="Phobius"/>
    </source>
</evidence>
<feature type="region of interest" description="Disordered" evidence="9">
    <location>
        <begin position="590"/>
        <end position="617"/>
    </location>
</feature>
<keyword evidence="8" id="KW-0349">Heme</keyword>
<keyword evidence="5" id="KW-0238">DNA-binding</keyword>
<keyword evidence="10" id="KW-0812">Transmembrane</keyword>
<dbReference type="Pfam" id="PF04082">
    <property type="entry name" value="Fungal_trans"/>
    <property type="match status" value="1"/>
</dbReference>
<dbReference type="InterPro" id="IPR002401">
    <property type="entry name" value="Cyt_P450_E_grp-I"/>
</dbReference>
<dbReference type="RefSeq" id="XP_020120061.1">
    <property type="nucleotide sequence ID" value="XM_020267180.1"/>
</dbReference>
<dbReference type="PROSITE" id="PS00086">
    <property type="entry name" value="CYTOCHROME_P450"/>
    <property type="match status" value="1"/>
</dbReference>
<dbReference type="Pfam" id="PF00172">
    <property type="entry name" value="Zn_clus"/>
    <property type="match status" value="1"/>
</dbReference>
<dbReference type="PANTHER" id="PTHR47431">
    <property type="entry name" value="ZN(II)2CYS6 TRANSCRIPTION FACTOR (EUROFUNG)-RELATED"/>
    <property type="match status" value="1"/>
</dbReference>
<dbReference type="InterPro" id="IPR001138">
    <property type="entry name" value="Zn2Cys6_DnaBD"/>
</dbReference>
<name>A0A225AGV1_TALAT</name>
<keyword evidence="10" id="KW-0472">Membrane</keyword>
<dbReference type="Gene3D" id="1.10.630.10">
    <property type="entry name" value="Cytochrome P450"/>
    <property type="match status" value="1"/>
</dbReference>
<dbReference type="AlphaFoldDB" id="A0A225AGV1"/>
<evidence type="ECO:0000259" key="11">
    <source>
        <dbReference type="PROSITE" id="PS50048"/>
    </source>
</evidence>
<dbReference type="GO" id="GO:0003677">
    <property type="term" value="F:DNA binding"/>
    <property type="evidence" value="ECO:0007669"/>
    <property type="project" value="UniProtKB-KW"/>
</dbReference>
<evidence type="ECO:0000256" key="4">
    <source>
        <dbReference type="ARBA" id="ARBA00023015"/>
    </source>
</evidence>
<keyword evidence="4" id="KW-0805">Transcription regulation</keyword>
<dbReference type="GO" id="GO:0006351">
    <property type="term" value="P:DNA-templated transcription"/>
    <property type="evidence" value="ECO:0007669"/>
    <property type="project" value="InterPro"/>
</dbReference>
<dbReference type="InterPro" id="IPR001128">
    <property type="entry name" value="Cyt_P450"/>
</dbReference>
<dbReference type="GO" id="GO:0020037">
    <property type="term" value="F:heme binding"/>
    <property type="evidence" value="ECO:0007669"/>
    <property type="project" value="InterPro"/>
</dbReference>
<dbReference type="InterPro" id="IPR036864">
    <property type="entry name" value="Zn2-C6_fun-type_DNA-bd_sf"/>
</dbReference>
<evidence type="ECO:0000256" key="2">
    <source>
        <dbReference type="ARBA" id="ARBA00023002"/>
    </source>
</evidence>
<dbReference type="SUPFAM" id="SSF57701">
    <property type="entry name" value="Zn2/Cys6 DNA-binding domain"/>
    <property type="match status" value="1"/>
</dbReference>
<feature type="domain" description="Zn(2)-C6 fungal-type" evidence="11">
    <location>
        <begin position="551"/>
        <end position="581"/>
    </location>
</feature>
<dbReference type="InterPro" id="IPR036396">
    <property type="entry name" value="Cyt_P450_sf"/>
</dbReference>
<dbReference type="OrthoDB" id="10067394at2759"/>
<dbReference type="GO" id="GO:0005506">
    <property type="term" value="F:iron ion binding"/>
    <property type="evidence" value="ECO:0007669"/>
    <property type="project" value="InterPro"/>
</dbReference>
<keyword evidence="6" id="KW-0804">Transcription</keyword>
<keyword evidence="2" id="KW-0560">Oxidoreductase</keyword>
<dbReference type="InterPro" id="IPR017972">
    <property type="entry name" value="Cyt_P450_CS"/>
</dbReference>
<evidence type="ECO:0000256" key="5">
    <source>
        <dbReference type="ARBA" id="ARBA00023125"/>
    </source>
</evidence>
<evidence type="ECO:0000256" key="3">
    <source>
        <dbReference type="ARBA" id="ARBA00023004"/>
    </source>
</evidence>
<dbReference type="STRING" id="1441469.A0A225AGV1"/>
<dbReference type="GO" id="GO:0016705">
    <property type="term" value="F:oxidoreductase activity, acting on paired donors, with incorporation or reduction of molecular oxygen"/>
    <property type="evidence" value="ECO:0007669"/>
    <property type="project" value="InterPro"/>
</dbReference>
<feature type="compositionally biased region" description="Low complexity" evidence="9">
    <location>
        <begin position="594"/>
        <end position="613"/>
    </location>
</feature>
<feature type="binding site" description="axial binding residue" evidence="8">
    <location>
        <position position="453"/>
    </location>
    <ligand>
        <name>heme</name>
        <dbReference type="ChEBI" id="CHEBI:30413"/>
    </ligand>
    <ligandPart>
        <name>Fe</name>
        <dbReference type="ChEBI" id="CHEBI:18248"/>
    </ligandPart>
</feature>
<keyword evidence="7" id="KW-0539">Nucleus</keyword>
<feature type="transmembrane region" description="Helical" evidence="10">
    <location>
        <begin position="12"/>
        <end position="30"/>
    </location>
</feature>
<dbReference type="GO" id="GO:0004497">
    <property type="term" value="F:monooxygenase activity"/>
    <property type="evidence" value="ECO:0007669"/>
    <property type="project" value="InterPro"/>
</dbReference>
<sequence length="1170" mass="130750">MRIHIPAAANTSWVLYLETAVFTIVLLFLANELYRWSIRVKGIPGPRGLPIVGNLSQIQNVSPSEQYRLWASKYGPLFQIQLGNKPVLIINSAAVAKDLLIRESGSFISRPLFYVFHKFVSKEITSIGTSPWNDSCKKRRKAAASALNVVQVDSYAPILRLESSEFIKELYKACDSGRTAIDFMSYARRFSMNLSLTLNYGTRAANQKDFDGNPMITEIREVESNVGKYRSTSSNIKNYVPLLRLFDPLMLLLPGNSLQKALDIGRRRLRYHAVLLEALKTEIREKTDKPCIQGNMLKNPETRNLSDLERLSVSLSIMAGADSNAPSVAWAVNFLAHNPEIQEKAFQEIKESHVLDTDPFGTGKVPYINAFTKEVGRYYTILRVAMPKETTAPVVYNGVMIPKGTMILLNSWACNRDPDLFEDPFAFIPERWLDNSDSKQAHQYAFGMGSRMCVASHLAHNALYLAFLHLIAHFKILPSSPDAPGTLADPLEGGSIWLRLGRRWHSTTPDQSPKTPPRIYMINISLTRYCKDMPPTLSQEKGRLPRPAALACTECRRRHLKCDAKTPVCSRCHEVGFRCSYLKSKRGGKRKYSSRISSSSTSAVPQQQSPAQSHGQWMDTSPAAALIYLNQSRPATTLLPPDITAAVDVPVATSISQATGTNDVITSSSPRSLRSLQGQHVTQDSDGVLRGPAEETLVELYYENFHRSHPILFPKNVYDRGRRYPSYLSAVVQYIGSHYSVISVAHLRELAATELAQTVNGENSPQVVQARLLYAIALHGNGEIEEARTRLHEAIDMALAVGMNKREFANFYTRQGSGLEAESMRRTWWELYVFDGYLTALDPRGPSGLRLSLVHCDVEMPCEESIYAEGRSISPPASRQELESRIFAEVDSETRALSSFTYRVDAIDLLARVLAVRDPNRAHRDKAQAVDNTLASWAHYLPSNKADIVNAYGEIDEMLLQAHMMVQLAAILLHFPRSNLILDFCADSNASNVDNLLCGPIAHKLPPSSTRHIHGIKATEASKRLSNLFSICTSMQKHSPLFMFGLSLCGVVQCSTFIAHVRVDGEKCLEQHRDRVRLLIGLLKSSNETWALSKVIQHKLRRVAAMLFQPKPSVPVSVLAMASPHDEREAYDNSMSFPRNTSDIAFQMENGWMPIDGQFGSPELAPWVWG</sequence>
<dbReference type="GeneID" id="31004619"/>
<dbReference type="Pfam" id="PF00067">
    <property type="entry name" value="p450"/>
    <property type="match status" value="1"/>
</dbReference>
<dbReference type="CDD" id="cd00067">
    <property type="entry name" value="GAL4"/>
    <property type="match status" value="1"/>
</dbReference>
<gene>
    <name evidence="12" type="ORF">UA08_04864</name>
</gene>
<dbReference type="SUPFAM" id="SSF48264">
    <property type="entry name" value="Cytochrome P450"/>
    <property type="match status" value="1"/>
</dbReference>
<dbReference type="InterPro" id="IPR007219">
    <property type="entry name" value="XnlR_reg_dom"/>
</dbReference>
<evidence type="ECO:0000313" key="13">
    <source>
        <dbReference type="Proteomes" id="UP000214365"/>
    </source>
</evidence>
<evidence type="ECO:0000256" key="6">
    <source>
        <dbReference type="ARBA" id="ARBA00023163"/>
    </source>
</evidence>
<reference evidence="12 13" key="1">
    <citation type="submission" date="2015-06" db="EMBL/GenBank/DDBJ databases">
        <title>Talaromyces atroroseus IBT 11181 draft genome.</title>
        <authorList>
            <person name="Rasmussen K.B."/>
            <person name="Rasmussen S."/>
            <person name="Petersen B."/>
            <person name="Sicheritz-Ponten T."/>
            <person name="Mortensen U.H."/>
            <person name="Thrane U."/>
        </authorList>
    </citation>
    <scope>NUCLEOTIDE SEQUENCE [LARGE SCALE GENOMIC DNA]</scope>
    <source>
        <strain evidence="12 13">IBT 11181</strain>
    </source>
</reference>
<accession>A0A225AGV1</accession>